<evidence type="ECO:0000256" key="1">
    <source>
        <dbReference type="ARBA" id="ARBA00009820"/>
    </source>
</evidence>
<dbReference type="Pfam" id="PF01345">
    <property type="entry name" value="DUF11"/>
    <property type="match status" value="2"/>
</dbReference>
<dbReference type="STRING" id="633440.SAMN05421869_12715"/>
<dbReference type="PANTHER" id="PTHR36842:SF1">
    <property type="entry name" value="PROTEIN TOLB"/>
    <property type="match status" value="1"/>
</dbReference>
<proteinExistence type="inferred from homology"/>
<dbReference type="PANTHER" id="PTHR36842">
    <property type="entry name" value="PROTEIN TOLB HOMOLOG"/>
    <property type="match status" value="1"/>
</dbReference>
<dbReference type="InterPro" id="IPR047589">
    <property type="entry name" value="DUF11_rpt"/>
</dbReference>
<dbReference type="SUPFAM" id="SSF69304">
    <property type="entry name" value="Tricorn protease N-terminal domain"/>
    <property type="match status" value="1"/>
</dbReference>
<dbReference type="InterPro" id="IPR011042">
    <property type="entry name" value="6-blade_b-propeller_TolB-like"/>
</dbReference>
<dbReference type="OrthoDB" id="3915799at2"/>
<sequence length="564" mass="56747">MLRHVFLWHHVAFAPARQSGWLRRWTAPAAALVLVATVLAGLAGPAQAAWPGDNGKIYFVDQSTEPDGEIYSINPDGTGLTKITDNTAYDNYPTANADATKIAFTRFASGALQVWTMNPDGTGETQITTGAGLIDFSITWSPDGAKIAYTSLGGSISTINADGTGNVSLGVFGDSPAWSPDGTKIAYRAGNNIFTVNPDGTGATQVTSYSGAQSAILPDWSPDGSKITYTLSAIDELGGGSDNIYVMNANGTGHTALTNDGVSALSQWSPDGTKIAYTTGADPAVMNANGTGKTILAGISGFQYATDWAPAPSGADLAVQVADSADPVNLGSTFTDTVTVTNNGPAGATGVTATLALSGSASAGIVSATPSQGSCTVTTTVSCSLGSLASSASATVTVTLSPTTTGTVTATAGVDATEADPTQANDSDAENTTIVAADLDIDLTAQPHLGILVPYLSYRLTARNDGPDAVTSATLTATLPAGKTATNLSAGCTSTPGRVTCTSTGIADGATATYTFRLPIGLLKIGPVPVTATRTTSTPADPNPANDSASATCTVISVVLATCS</sequence>
<reference evidence="3 4" key="1">
    <citation type="submission" date="2016-10" db="EMBL/GenBank/DDBJ databases">
        <authorList>
            <person name="de Groot N.N."/>
        </authorList>
    </citation>
    <scope>NUCLEOTIDE SEQUENCE [LARGE SCALE GENOMIC DNA]</scope>
    <source>
        <strain evidence="3 4">CGMCC 4.6533</strain>
    </source>
</reference>
<dbReference type="InterPro" id="IPR001434">
    <property type="entry name" value="OmcB-like_DUF11"/>
</dbReference>
<accession>A0A1G9KWX5</accession>
<feature type="domain" description="DUF11" evidence="2">
    <location>
        <begin position="316"/>
        <end position="429"/>
    </location>
</feature>
<dbReference type="Pfam" id="PF07676">
    <property type="entry name" value="PD40"/>
    <property type="match status" value="4"/>
</dbReference>
<evidence type="ECO:0000259" key="2">
    <source>
        <dbReference type="Pfam" id="PF01345"/>
    </source>
</evidence>
<dbReference type="RefSeq" id="WP_090945143.1">
    <property type="nucleotide sequence ID" value="NZ_FNDJ01000027.1"/>
</dbReference>
<comment type="similarity">
    <text evidence="1">Belongs to the TolB family.</text>
</comment>
<dbReference type="InterPro" id="IPR011659">
    <property type="entry name" value="WD40"/>
</dbReference>
<keyword evidence="4" id="KW-1185">Reference proteome</keyword>
<name>A0A1G9KWX5_9ACTN</name>
<dbReference type="EMBL" id="FNDJ01000027">
    <property type="protein sequence ID" value="SDL54044.1"/>
    <property type="molecule type" value="Genomic_DNA"/>
</dbReference>
<dbReference type="Proteomes" id="UP000199202">
    <property type="component" value="Unassembled WGS sequence"/>
</dbReference>
<evidence type="ECO:0000313" key="4">
    <source>
        <dbReference type="Proteomes" id="UP000199202"/>
    </source>
</evidence>
<feature type="domain" description="DUF11" evidence="2">
    <location>
        <begin position="453"/>
        <end position="552"/>
    </location>
</feature>
<evidence type="ECO:0000313" key="3">
    <source>
        <dbReference type="EMBL" id="SDL54044.1"/>
    </source>
</evidence>
<organism evidence="3 4">
    <name type="scientific">Nonomuraea jiangxiensis</name>
    <dbReference type="NCBI Taxonomy" id="633440"/>
    <lineage>
        <taxon>Bacteria</taxon>
        <taxon>Bacillati</taxon>
        <taxon>Actinomycetota</taxon>
        <taxon>Actinomycetes</taxon>
        <taxon>Streptosporangiales</taxon>
        <taxon>Streptosporangiaceae</taxon>
        <taxon>Nonomuraea</taxon>
    </lineage>
</organism>
<dbReference type="NCBIfam" id="TIGR01451">
    <property type="entry name" value="B_ant_repeat"/>
    <property type="match status" value="1"/>
</dbReference>
<dbReference type="Gene3D" id="2.120.10.30">
    <property type="entry name" value="TolB, C-terminal domain"/>
    <property type="match status" value="2"/>
</dbReference>
<dbReference type="AlphaFoldDB" id="A0A1G9KWX5"/>
<gene>
    <name evidence="3" type="ORF">SAMN05421869_12715</name>
</gene>
<protein>
    <submittedName>
        <fullName evidence="3">Conserved repeat domain-containing protein</fullName>
    </submittedName>
</protein>